<sequence>MRNSVARAQSCVAGPKGKTSSALRAKTMGTNLGKNFWIVSYSRCILRVIELKTVEIFRRFAPDFSYLIVIPMRGQIDDADYEYAIVLRAIKNIDQKTLTIEQCYEFSLQKHSEDQQKTKKK</sequence>
<dbReference type="AlphaFoldDB" id="A0A915JWE1"/>
<evidence type="ECO:0000313" key="1">
    <source>
        <dbReference type="Proteomes" id="UP000887565"/>
    </source>
</evidence>
<dbReference type="WBParaSite" id="nRc.2.0.1.t30398-RA">
    <property type="protein sequence ID" value="nRc.2.0.1.t30398-RA"/>
    <property type="gene ID" value="nRc.2.0.1.g30398"/>
</dbReference>
<keyword evidence="1" id="KW-1185">Reference proteome</keyword>
<organism evidence="1 2">
    <name type="scientific">Romanomermis culicivorax</name>
    <name type="common">Nematode worm</name>
    <dbReference type="NCBI Taxonomy" id="13658"/>
    <lineage>
        <taxon>Eukaryota</taxon>
        <taxon>Metazoa</taxon>
        <taxon>Ecdysozoa</taxon>
        <taxon>Nematoda</taxon>
        <taxon>Enoplea</taxon>
        <taxon>Dorylaimia</taxon>
        <taxon>Mermithida</taxon>
        <taxon>Mermithoidea</taxon>
        <taxon>Mermithidae</taxon>
        <taxon>Romanomermis</taxon>
    </lineage>
</organism>
<accession>A0A915JWE1</accession>
<proteinExistence type="predicted"/>
<evidence type="ECO:0000313" key="2">
    <source>
        <dbReference type="WBParaSite" id="nRc.2.0.1.t30398-RA"/>
    </source>
</evidence>
<reference evidence="2" key="1">
    <citation type="submission" date="2022-11" db="UniProtKB">
        <authorList>
            <consortium name="WormBaseParasite"/>
        </authorList>
    </citation>
    <scope>IDENTIFICATION</scope>
</reference>
<dbReference type="Proteomes" id="UP000887565">
    <property type="component" value="Unplaced"/>
</dbReference>
<name>A0A915JWE1_ROMCU</name>
<protein>
    <submittedName>
        <fullName evidence="2">Uncharacterized protein</fullName>
    </submittedName>
</protein>